<feature type="compositionally biased region" description="Polar residues" evidence="1">
    <location>
        <begin position="17"/>
        <end position="34"/>
    </location>
</feature>
<sequence length="549" mass="62020">MSEYNSKLLFGTEVTFQDSDSTFESFSNDSSNPFNEPVQQQPAPVQQQQAPAPQQQQQQQQYNSDPVVVVQQKINPPSPHNSVNYSNNSNSSNNISYPNPNGVSSNNNSNRATQNYSSSFQPTFQPTFQAPSSTYIGNSRTNMDISVTDPVIIGEGIGAYVVYKVNSKTQLRDQPDYVKDKTVTRRYSDFLWLRNSLKDTKRGIIIPPLPEKAVLSNRNKEFLEGRRRELEKFLNRIAENEGLVHANEVGIFLEGTDEQLSDAKRSKGDSHNLDQSTVSPPQPESKGIGKITSLFGSGINSISNLAASGVHSVKEIDDWFGYKKIYILQLDSSLRRLEESVSIVIKKRRELSNALGDFCTAGLSFSSCEAPQRHDVASGFQRLTEVEANIRKGMDELNNNEAGYFEEGIKDYIRVLSAVKELLNDRLDALLSMQNQERLVASKKEKFEKVKMSNKADAMRREVDDACRKLNDLKVEYDNLSACAKIELTKFDEKRAYEMKRILNFVIRLNLDHFLKSSDCWKEFLTEQHQNGDPNFDTHNKASWGSTTI</sequence>
<feature type="region of interest" description="Disordered" evidence="1">
    <location>
        <begin position="17"/>
        <end position="124"/>
    </location>
</feature>
<evidence type="ECO:0000259" key="2">
    <source>
        <dbReference type="PROSITE" id="PS50195"/>
    </source>
</evidence>
<comment type="caution">
    <text evidence="3">The sequence shown here is derived from an EMBL/GenBank/DDBJ whole genome shotgun (WGS) entry which is preliminary data.</text>
</comment>
<dbReference type="Gene3D" id="3.30.1520.10">
    <property type="entry name" value="Phox-like domain"/>
    <property type="match status" value="1"/>
</dbReference>
<dbReference type="AlphaFoldDB" id="A0A8J4PX46"/>
<reference evidence="3" key="1">
    <citation type="submission" date="2020-01" db="EMBL/GenBank/DDBJ databases">
        <title>Development of genomics and gene disruption for Polysphondylium violaceum indicates a role for the polyketide synthase stlB in stalk morphogenesis.</title>
        <authorList>
            <person name="Narita B."/>
            <person name="Kawabe Y."/>
            <person name="Kin K."/>
            <person name="Saito T."/>
            <person name="Gibbs R."/>
            <person name="Kuspa A."/>
            <person name="Muzny D."/>
            <person name="Queller D."/>
            <person name="Richards S."/>
            <person name="Strassman J."/>
            <person name="Sucgang R."/>
            <person name="Worley K."/>
            <person name="Schaap P."/>
        </authorList>
    </citation>
    <scope>NUCLEOTIDE SEQUENCE</scope>
    <source>
        <strain evidence="3">QSvi11</strain>
    </source>
</reference>
<dbReference type="Proteomes" id="UP000695562">
    <property type="component" value="Unassembled WGS sequence"/>
</dbReference>
<proteinExistence type="predicted"/>
<protein>
    <recommendedName>
        <fullName evidence="2">PX domain-containing protein</fullName>
    </recommendedName>
</protein>
<dbReference type="Pfam" id="PF09325">
    <property type="entry name" value="Vps5"/>
    <property type="match status" value="1"/>
</dbReference>
<dbReference type="Pfam" id="PF00787">
    <property type="entry name" value="PX"/>
    <property type="match status" value="1"/>
</dbReference>
<dbReference type="Gene3D" id="1.20.1270.60">
    <property type="entry name" value="Arfaptin homology (AH) domain/BAR domain"/>
    <property type="match status" value="1"/>
</dbReference>
<name>A0A8J4PX46_9MYCE</name>
<dbReference type="PANTHER" id="PTHR10555:SF170">
    <property type="entry name" value="FI18122P1"/>
    <property type="match status" value="1"/>
</dbReference>
<dbReference type="GO" id="GO:0005768">
    <property type="term" value="C:endosome"/>
    <property type="evidence" value="ECO:0007669"/>
    <property type="project" value="TreeGrafter"/>
</dbReference>
<dbReference type="InterPro" id="IPR027267">
    <property type="entry name" value="AH/BAR_dom_sf"/>
</dbReference>
<dbReference type="SMART" id="SM00312">
    <property type="entry name" value="PX"/>
    <property type="match status" value="1"/>
</dbReference>
<dbReference type="SUPFAM" id="SSF103657">
    <property type="entry name" value="BAR/IMD domain-like"/>
    <property type="match status" value="1"/>
</dbReference>
<dbReference type="PANTHER" id="PTHR10555">
    <property type="entry name" value="SORTING NEXIN"/>
    <property type="match status" value="1"/>
</dbReference>
<gene>
    <name evidence="3" type="ORF">CYY_003365</name>
</gene>
<feature type="compositionally biased region" description="Low complexity" evidence="1">
    <location>
        <begin position="80"/>
        <end position="110"/>
    </location>
</feature>
<feature type="compositionally biased region" description="Polar residues" evidence="1">
    <location>
        <begin position="111"/>
        <end position="124"/>
    </location>
</feature>
<evidence type="ECO:0000313" key="3">
    <source>
        <dbReference type="EMBL" id="KAF2075336.1"/>
    </source>
</evidence>
<dbReference type="InterPro" id="IPR015404">
    <property type="entry name" value="Vps5_C"/>
</dbReference>
<dbReference type="EMBL" id="AJWJ01000104">
    <property type="protein sequence ID" value="KAF2075336.1"/>
    <property type="molecule type" value="Genomic_DNA"/>
</dbReference>
<dbReference type="SUPFAM" id="SSF64268">
    <property type="entry name" value="PX domain"/>
    <property type="match status" value="1"/>
</dbReference>
<organism evidence="3 4">
    <name type="scientific">Polysphondylium violaceum</name>
    <dbReference type="NCBI Taxonomy" id="133409"/>
    <lineage>
        <taxon>Eukaryota</taxon>
        <taxon>Amoebozoa</taxon>
        <taxon>Evosea</taxon>
        <taxon>Eumycetozoa</taxon>
        <taxon>Dictyostelia</taxon>
        <taxon>Dictyosteliales</taxon>
        <taxon>Dictyosteliaceae</taxon>
        <taxon>Polysphondylium</taxon>
    </lineage>
</organism>
<feature type="compositionally biased region" description="Low complexity" evidence="1">
    <location>
        <begin position="37"/>
        <end position="61"/>
    </location>
</feature>
<feature type="region of interest" description="Disordered" evidence="1">
    <location>
        <begin position="262"/>
        <end position="287"/>
    </location>
</feature>
<dbReference type="CDD" id="cd07596">
    <property type="entry name" value="BAR_SNX"/>
    <property type="match status" value="1"/>
</dbReference>
<evidence type="ECO:0000256" key="1">
    <source>
        <dbReference type="SAM" id="MobiDB-lite"/>
    </source>
</evidence>
<keyword evidence="4" id="KW-1185">Reference proteome</keyword>
<feature type="domain" description="PX" evidence="2">
    <location>
        <begin position="141"/>
        <end position="260"/>
    </location>
</feature>
<dbReference type="PROSITE" id="PS50195">
    <property type="entry name" value="PX"/>
    <property type="match status" value="1"/>
</dbReference>
<dbReference type="InterPro" id="IPR036871">
    <property type="entry name" value="PX_dom_sf"/>
</dbReference>
<dbReference type="GO" id="GO:0035091">
    <property type="term" value="F:phosphatidylinositol binding"/>
    <property type="evidence" value="ECO:0007669"/>
    <property type="project" value="InterPro"/>
</dbReference>
<dbReference type="InterPro" id="IPR001683">
    <property type="entry name" value="PX_dom"/>
</dbReference>
<accession>A0A8J4PX46</accession>
<dbReference type="OrthoDB" id="16650at2759"/>
<evidence type="ECO:0000313" key="4">
    <source>
        <dbReference type="Proteomes" id="UP000695562"/>
    </source>
</evidence>
<feature type="compositionally biased region" description="Basic and acidic residues" evidence="1">
    <location>
        <begin position="262"/>
        <end position="272"/>
    </location>
</feature>